<dbReference type="Proteomes" id="UP000299102">
    <property type="component" value="Unassembled WGS sequence"/>
</dbReference>
<protein>
    <submittedName>
        <fullName evidence="1">Uncharacterized protein</fullName>
    </submittedName>
</protein>
<sequence length="78" mass="8805">MELLLSHSTLHHPLLLPSDILFLSKRRQCTVVTPLGLQVSMGSGDHLHTLYKYLPKPLSNHYYSNRTLLISAVVVPSR</sequence>
<evidence type="ECO:0000313" key="2">
    <source>
        <dbReference type="Proteomes" id="UP000299102"/>
    </source>
</evidence>
<gene>
    <name evidence="1" type="ORF">EVAR_41218_1</name>
</gene>
<dbReference type="AlphaFoldDB" id="A0A4C1W745"/>
<comment type="caution">
    <text evidence="1">The sequence shown here is derived from an EMBL/GenBank/DDBJ whole genome shotgun (WGS) entry which is preliminary data.</text>
</comment>
<dbReference type="EMBL" id="BGZK01000474">
    <property type="protein sequence ID" value="GBP45917.1"/>
    <property type="molecule type" value="Genomic_DNA"/>
</dbReference>
<proteinExistence type="predicted"/>
<name>A0A4C1W745_EUMVA</name>
<accession>A0A4C1W745</accession>
<keyword evidence="2" id="KW-1185">Reference proteome</keyword>
<organism evidence="1 2">
    <name type="scientific">Eumeta variegata</name>
    <name type="common">Bagworm moth</name>
    <name type="synonym">Eumeta japonica</name>
    <dbReference type="NCBI Taxonomy" id="151549"/>
    <lineage>
        <taxon>Eukaryota</taxon>
        <taxon>Metazoa</taxon>
        <taxon>Ecdysozoa</taxon>
        <taxon>Arthropoda</taxon>
        <taxon>Hexapoda</taxon>
        <taxon>Insecta</taxon>
        <taxon>Pterygota</taxon>
        <taxon>Neoptera</taxon>
        <taxon>Endopterygota</taxon>
        <taxon>Lepidoptera</taxon>
        <taxon>Glossata</taxon>
        <taxon>Ditrysia</taxon>
        <taxon>Tineoidea</taxon>
        <taxon>Psychidae</taxon>
        <taxon>Oiketicinae</taxon>
        <taxon>Eumeta</taxon>
    </lineage>
</organism>
<evidence type="ECO:0000313" key="1">
    <source>
        <dbReference type="EMBL" id="GBP45917.1"/>
    </source>
</evidence>
<reference evidence="1 2" key="1">
    <citation type="journal article" date="2019" name="Commun. Biol.">
        <title>The bagworm genome reveals a unique fibroin gene that provides high tensile strength.</title>
        <authorList>
            <person name="Kono N."/>
            <person name="Nakamura H."/>
            <person name="Ohtoshi R."/>
            <person name="Tomita M."/>
            <person name="Numata K."/>
            <person name="Arakawa K."/>
        </authorList>
    </citation>
    <scope>NUCLEOTIDE SEQUENCE [LARGE SCALE GENOMIC DNA]</scope>
</reference>